<evidence type="ECO:0000256" key="1">
    <source>
        <dbReference type="SAM" id="SignalP"/>
    </source>
</evidence>
<evidence type="ECO:0008006" key="4">
    <source>
        <dbReference type="Google" id="ProtNLM"/>
    </source>
</evidence>
<proteinExistence type="predicted"/>
<evidence type="ECO:0000313" key="2">
    <source>
        <dbReference type="EMBL" id="KGJ91718.1"/>
    </source>
</evidence>
<reference evidence="2 3" key="1">
    <citation type="submission" date="2014-08" db="EMBL/GenBank/DDBJ databases">
        <title>Genomic and Phenotypic Diversity of Colwellia psychrerythraea strains from Disparate Marine Basins.</title>
        <authorList>
            <person name="Techtmann S.M."/>
            <person name="Stelling S.C."/>
            <person name="Utturkar S.M."/>
            <person name="Alshibli N."/>
            <person name="Harris A."/>
            <person name="Brown S.D."/>
            <person name="Hazen T.C."/>
        </authorList>
    </citation>
    <scope>NUCLEOTIDE SEQUENCE [LARGE SCALE GENOMIC DNA]</scope>
    <source>
        <strain evidence="2 3">GAB14E</strain>
    </source>
</reference>
<dbReference type="OrthoDB" id="6223287at2"/>
<comment type="caution">
    <text evidence="2">The sequence shown here is derived from an EMBL/GenBank/DDBJ whole genome shotgun (WGS) entry which is preliminary data.</text>
</comment>
<gene>
    <name evidence="2" type="ORF">GAB14E_3200</name>
</gene>
<dbReference type="AlphaFoldDB" id="A0A099KQ13"/>
<dbReference type="PATRIC" id="fig|28229.3.peg.2920"/>
<feature type="chain" id="PRO_5001948773" description="Adhesin domain-containing protein" evidence="1">
    <location>
        <begin position="26"/>
        <end position="285"/>
    </location>
</feature>
<sequence length="285" mass="30615">MNKLSTTLSLTLIAMLAGSIQLASAAEKNYSLALSKPGEPVSIDIEVYRGSITLVGYKGDTIEISAKTSPFSGKDNDLKKVKAPISNNNPTRSNKGLKSVKSQSMRLEIEEDNNDVEISSEFSNQHVDLVIKVPQRSSIEVELHKGGDINIDGISGGLELEAYGGMIIAKNILGPIVAETARTDIVVSFSNLAKTSPSSLTSHMGNVDITLAKKVAANVNVQTYRGEIFSGLDKDFVVIDEIKKNKKGQKQKIMLGGIMQAKVNGGGQVLSLTSYSGNLYIRKEK</sequence>
<evidence type="ECO:0000313" key="3">
    <source>
        <dbReference type="Proteomes" id="UP000029868"/>
    </source>
</evidence>
<protein>
    <recommendedName>
        <fullName evidence="4">Adhesin domain-containing protein</fullName>
    </recommendedName>
</protein>
<keyword evidence="1" id="KW-0732">Signal</keyword>
<feature type="signal peptide" evidence="1">
    <location>
        <begin position="1"/>
        <end position="25"/>
    </location>
</feature>
<organism evidence="2 3">
    <name type="scientific">Colwellia psychrerythraea</name>
    <name type="common">Vibrio psychroerythus</name>
    <dbReference type="NCBI Taxonomy" id="28229"/>
    <lineage>
        <taxon>Bacteria</taxon>
        <taxon>Pseudomonadati</taxon>
        <taxon>Pseudomonadota</taxon>
        <taxon>Gammaproteobacteria</taxon>
        <taxon>Alteromonadales</taxon>
        <taxon>Colwelliaceae</taxon>
        <taxon>Colwellia</taxon>
    </lineage>
</organism>
<accession>A0A099KQ13</accession>
<dbReference type="Proteomes" id="UP000029868">
    <property type="component" value="Unassembled WGS sequence"/>
</dbReference>
<name>A0A099KQ13_COLPS</name>
<dbReference type="RefSeq" id="WP_033082929.1">
    <property type="nucleotide sequence ID" value="NZ_JQEC01000040.1"/>
</dbReference>
<dbReference type="EMBL" id="JQEC01000040">
    <property type="protein sequence ID" value="KGJ91718.1"/>
    <property type="molecule type" value="Genomic_DNA"/>
</dbReference>